<dbReference type="OrthoDB" id="10467381at2759"/>
<accession>A0A8T3AL84</accession>
<evidence type="ECO:0000256" key="1">
    <source>
        <dbReference type="SAM" id="MobiDB-lite"/>
    </source>
</evidence>
<dbReference type="SMR" id="A0A8T3AL84"/>
<evidence type="ECO:0000313" key="3">
    <source>
        <dbReference type="Proteomes" id="UP000829196"/>
    </source>
</evidence>
<keyword evidence="3" id="KW-1185">Reference proteome</keyword>
<dbReference type="Proteomes" id="UP000829196">
    <property type="component" value="Unassembled WGS sequence"/>
</dbReference>
<feature type="region of interest" description="Disordered" evidence="1">
    <location>
        <begin position="1"/>
        <end position="32"/>
    </location>
</feature>
<dbReference type="EMBL" id="JAGYWB010000015">
    <property type="protein sequence ID" value="KAI0497179.1"/>
    <property type="molecule type" value="Genomic_DNA"/>
</dbReference>
<gene>
    <name evidence="2" type="ORF">KFK09_020401</name>
</gene>
<proteinExistence type="predicted"/>
<comment type="caution">
    <text evidence="2">The sequence shown here is derived from an EMBL/GenBank/DDBJ whole genome shotgun (WGS) entry which is preliminary data.</text>
</comment>
<reference evidence="2" key="1">
    <citation type="journal article" date="2022" name="Front. Genet.">
        <title>Chromosome-Scale Assembly of the Dendrobium nobile Genome Provides Insights Into the Molecular Mechanism of the Biosynthesis of the Medicinal Active Ingredient of Dendrobium.</title>
        <authorList>
            <person name="Xu Q."/>
            <person name="Niu S.-C."/>
            <person name="Li K.-L."/>
            <person name="Zheng P.-J."/>
            <person name="Zhang X.-J."/>
            <person name="Jia Y."/>
            <person name="Liu Y."/>
            <person name="Niu Y.-X."/>
            <person name="Yu L.-H."/>
            <person name="Chen D.-F."/>
            <person name="Zhang G.-Q."/>
        </authorList>
    </citation>
    <scope>NUCLEOTIDE SEQUENCE</scope>
    <source>
        <tissue evidence="2">Leaf</tissue>
    </source>
</reference>
<organism evidence="2 3">
    <name type="scientific">Dendrobium nobile</name>
    <name type="common">Orchid</name>
    <dbReference type="NCBI Taxonomy" id="94219"/>
    <lineage>
        <taxon>Eukaryota</taxon>
        <taxon>Viridiplantae</taxon>
        <taxon>Streptophyta</taxon>
        <taxon>Embryophyta</taxon>
        <taxon>Tracheophyta</taxon>
        <taxon>Spermatophyta</taxon>
        <taxon>Magnoliopsida</taxon>
        <taxon>Liliopsida</taxon>
        <taxon>Asparagales</taxon>
        <taxon>Orchidaceae</taxon>
        <taxon>Epidendroideae</taxon>
        <taxon>Malaxideae</taxon>
        <taxon>Dendrobiinae</taxon>
        <taxon>Dendrobium</taxon>
    </lineage>
</organism>
<sequence>MLKRSTKIPEAVLQPSKIHSKRSGSEGDLQASKKKKTDEILIVTNKGHRISPSKLYILEDVLKHQCVGRQRAEELQHIDFKLEMTKTLNDWNNESVKVKYLKGEYKNKYNGKVKEMQAVEEQLEECIIELANKITSASSKNEQMDRLYIYVKVKALEVECMEDGFIKGFMKGVRVVQRKIRAEIEGLTPSQASGDPSSDSSGEELESELQKAFFLEEDKDDIEILFRYNSEVFYKGSSLRDILALEIKVLDAQEEEESLLEDAQVEHLRPVVDLEGEELPSVVLVPAAESLAGVEGSRSEIFPSFRFSLLRKVPRFLLQQYFSP</sequence>
<name>A0A8T3AL84_DENNO</name>
<dbReference type="AlphaFoldDB" id="A0A8T3AL84"/>
<protein>
    <submittedName>
        <fullName evidence="2">Uncharacterized protein</fullName>
    </submittedName>
</protein>
<evidence type="ECO:0000313" key="2">
    <source>
        <dbReference type="EMBL" id="KAI0497179.1"/>
    </source>
</evidence>